<dbReference type="Gene3D" id="3.40.190.10">
    <property type="entry name" value="Periplasmic binding protein-like II"/>
    <property type="match status" value="1"/>
</dbReference>
<dbReference type="PROSITE" id="PS51257">
    <property type="entry name" value="PROKAR_LIPOPROTEIN"/>
    <property type="match status" value="1"/>
</dbReference>
<gene>
    <name evidence="1" type="ORF">UFOPK1855_00473</name>
</gene>
<dbReference type="EMBL" id="CAEZUW010000058">
    <property type="protein sequence ID" value="CAB4611989.1"/>
    <property type="molecule type" value="Genomic_DNA"/>
</dbReference>
<organism evidence="1">
    <name type="scientific">freshwater metagenome</name>
    <dbReference type="NCBI Taxonomy" id="449393"/>
    <lineage>
        <taxon>unclassified sequences</taxon>
        <taxon>metagenomes</taxon>
        <taxon>ecological metagenomes</taxon>
    </lineage>
</organism>
<sequence length="356" mass="37106">MKKSYKSVKAVAALLLIAPLLTACDPPMPPEALAALAEASFTCVEGDVPAFFSEEVAEGAPFLAENLTMNCPGMSYTLVDQTQAQLVASSNSQAGPGDFAYASVPYAVESGVFVITSAAGASALFSPATIQGIIDGSITSWNDPSILADNAGQAPLEGPLTFVPVTQLDAVAALKVWYKQYAGKDLNADLDARASVSVADYENLPEGSVAFVPGAVFTALSNVAMVTPMPANLLVDAEKYPFGATPDMMSIQTASSQWKVTKTETALTVAIDFMAKLVPPVGFDEAPAPYQIIYPVYLSLHGEDTLGARATARYLLRQDSQGSLTLVASLPVTVRAEALAFISKGLPTPTAAPATE</sequence>
<evidence type="ECO:0000313" key="1">
    <source>
        <dbReference type="EMBL" id="CAB4611989.1"/>
    </source>
</evidence>
<accession>A0A6J6HJC5</accession>
<protein>
    <submittedName>
        <fullName evidence="1">Unannotated protein</fullName>
    </submittedName>
</protein>
<name>A0A6J6HJC5_9ZZZZ</name>
<dbReference type="AlphaFoldDB" id="A0A6J6HJC5"/>
<reference evidence="1" key="1">
    <citation type="submission" date="2020-05" db="EMBL/GenBank/DDBJ databases">
        <authorList>
            <person name="Chiriac C."/>
            <person name="Salcher M."/>
            <person name="Ghai R."/>
            <person name="Kavagutti S V."/>
        </authorList>
    </citation>
    <scope>NUCLEOTIDE SEQUENCE</scope>
</reference>
<proteinExistence type="predicted"/>